<proteinExistence type="predicted"/>
<accession>A0A1J0LWK1</accession>
<dbReference type="Proteomes" id="UP000831120">
    <property type="component" value="Plasmid pTbrSNM4-1b"/>
</dbReference>
<dbReference type="EMBL" id="CP016313">
    <property type="protein sequence ID" value="APD10576.1"/>
    <property type="molecule type" value="Genomic_DNA"/>
</dbReference>
<evidence type="ECO:0000313" key="5">
    <source>
        <dbReference type="Proteomes" id="UP000831120"/>
    </source>
</evidence>
<geneLocation type="plasmid" evidence="4">
    <name>ptb1</name>
</geneLocation>
<evidence type="ECO:0000313" key="3">
    <source>
        <dbReference type="EMBL" id="BDG17525.1"/>
    </source>
</evidence>
<dbReference type="Proteomes" id="UP000182993">
    <property type="component" value="Plasmid pTB1"/>
</dbReference>
<organism evidence="2 4">
    <name type="scientific">Thermus brockianus</name>
    <dbReference type="NCBI Taxonomy" id="56956"/>
    <lineage>
        <taxon>Bacteria</taxon>
        <taxon>Thermotogati</taxon>
        <taxon>Deinococcota</taxon>
        <taxon>Deinococci</taxon>
        <taxon>Thermales</taxon>
        <taxon>Thermaceae</taxon>
        <taxon>Thermus</taxon>
    </lineage>
</organism>
<dbReference type="InterPro" id="IPR009537">
    <property type="entry name" value="DUF1156"/>
</dbReference>
<evidence type="ECO:0000259" key="1">
    <source>
        <dbReference type="Pfam" id="PF06634"/>
    </source>
</evidence>
<dbReference type="KEGG" id="tbc:A0O31_02559"/>
<sequence>MPKKLIEVALPLEAINREASREKSIRHGHPSTLHLWWARRPLAAARAVLFASLVDDPGTYLPPEEAQRERERLFDLLERLVNWDNVKNPQEALNPGQGVIAEAQYEIAKSLARSLNQHPPASKEDRPAIEALLRQAPPVLDPFAGGGTIPLEAQRLGLSAHAGDLNPVAVLLNKALLEIPARFAGLPPMNPEYRKEATASDRFFGAQGLAWDVRHYGAWMREEAKRRIGHLYPEVEGKPVIAWIWARTVTCPNPGCRAEAPLARSFWLSKKKGKEAFVVPERAPEGIRFRVERTGKPPVEGTISRKGGVCLVCGSPIPLEHVRQEGKAGRLGARLMAIVAEGQGGRSYHSPLPEHEEVAKKAKPAWAPEFPLTPNSRHMTPAVYGMTSFSQLFTPRQLVALTTFAELIAAARERAYQDALKAGLPDDGVPLAQGGRGARAYTDAIGVYLALAVDRLAESSNVLSRWQSAGDKVAGAFSRQALPMLWDFAEINPFSSSTRNFLDAVEWVAECLEALPAHPPGQARQVNATDSVNGVPSSPLISTDPPYYDNVPYADLSDFFYVWLRKTLKDTYPDLFRTLLVPKEEELIADPYRHGGKEAAKRRFEEGMRQVFRNLRTKAHPDYPLSLYYAFKQQEVEEEEEETEDTPQVASTGWESFLQGLVDEGFQITATWPMRTERANRPRGQGSNALASSIVLVCRPRPEGAPKATRQDFLRALRQELPAALKELTQGSIPPVDLAQSAIGPGMAVFSRYAAVLEPDGRPLSVREALALINQVLDEFLAEEEAELDPDTRFAIAWYEQYGYEEGPYGDAETLAKAKNVAVAGLMEGGILLARGGKVRLFRPEEYPEDWNPSADKRPSAWEAAHHLIRLLAKAGESAAASLLAQLPGHLAEGARALAYRLYQIAERKGRAEDALNFNLLAGSYGHLALEAAKRKGVQERLFG</sequence>
<dbReference type="Pfam" id="PF06634">
    <property type="entry name" value="DUF1156"/>
    <property type="match status" value="1"/>
</dbReference>
<dbReference type="InterPro" id="IPR029063">
    <property type="entry name" value="SAM-dependent_MTases_sf"/>
</dbReference>
<gene>
    <name evidence="2" type="ORF">A0O31_02559</name>
    <name evidence="3" type="ORF">TbrSNM41_22590</name>
</gene>
<evidence type="ECO:0000313" key="4">
    <source>
        <dbReference type="Proteomes" id="UP000182993"/>
    </source>
</evidence>
<reference evidence="4" key="1">
    <citation type="submission" date="2016-06" db="EMBL/GenBank/DDBJ databases">
        <title>Whole genome sequencing of Thermus brockianus strain GE-1.</title>
        <authorList>
            <person name="Schaefers C."/>
            <person name="Blank S."/>
            <person name="Wiebusch S."/>
            <person name="Elleuche S."/>
            <person name="Antranikian G."/>
        </authorList>
    </citation>
    <scope>NUCLEOTIDE SEQUENCE [LARGE SCALE GENOMIC DNA]</scope>
    <source>
        <strain evidence="4">GE-1</strain>
        <plasmid evidence="4">ptb1</plasmid>
    </source>
</reference>
<protein>
    <recommendedName>
        <fullName evidence="1">DUF1156 domain-containing protein</fullName>
    </recommendedName>
</protein>
<dbReference type="SUPFAM" id="SSF53335">
    <property type="entry name" value="S-adenosyl-L-methionine-dependent methyltransferases"/>
    <property type="match status" value="1"/>
</dbReference>
<reference evidence="3 5" key="3">
    <citation type="journal article" date="2022" name="Microbiol. Resour. Announc.">
        <title>Complete Genome Sequences of Thermus Strains Isolated from Senami Hot Spring in Japan.</title>
        <authorList>
            <person name="Miyazaki K."/>
        </authorList>
    </citation>
    <scope>NUCLEOTIDE SEQUENCE [LARGE SCALE GENOMIC DNA]</scope>
    <source>
        <strain evidence="3 5">SNM4-1</strain>
        <plasmid evidence="3 5">pTbrSNM4-1b</plasmid>
    </source>
</reference>
<keyword evidence="2" id="KW-0614">Plasmid</keyword>
<dbReference type="REBASE" id="165295">
    <property type="entry name" value="M.TbrGE1ORF2559P"/>
</dbReference>
<dbReference type="RefSeq" id="WP_071678252.1">
    <property type="nucleotide sequence ID" value="NZ_AP025594.1"/>
</dbReference>
<dbReference type="AlphaFoldDB" id="A0A1J0LWK1"/>
<geneLocation type="plasmid" evidence="2">
    <name>pTB1</name>
</geneLocation>
<feature type="domain" description="DUF1156" evidence="1">
    <location>
        <begin position="9"/>
        <end position="75"/>
    </location>
</feature>
<keyword evidence="5" id="KW-1185">Reference proteome</keyword>
<geneLocation type="plasmid" evidence="3 5">
    <name>pTbrSNM4-1b</name>
</geneLocation>
<dbReference type="Gene3D" id="3.40.50.150">
    <property type="entry name" value="Vaccinia Virus protein VP39"/>
    <property type="match status" value="1"/>
</dbReference>
<name>A0A1J0LWK1_THEBO</name>
<dbReference type="EMBL" id="AP025594">
    <property type="protein sequence ID" value="BDG17525.1"/>
    <property type="molecule type" value="Genomic_DNA"/>
</dbReference>
<evidence type="ECO:0000313" key="2">
    <source>
        <dbReference type="EMBL" id="APD10576.1"/>
    </source>
</evidence>
<reference evidence="2" key="2">
    <citation type="journal article" date="2017" name="Stand. Genomic Sci.">
        <title>Complete genome sequence of Thermus brockianus GE-1 reveals key enzymes of xylan/xylose metabolism.</title>
        <authorList>
            <person name="Schaefers C."/>
            <person name="Blank S."/>
            <person name="Wiebusch S."/>
            <person name="Elleuche S."/>
            <person name="Antranikian G."/>
        </authorList>
    </citation>
    <scope>NUCLEOTIDE SEQUENCE</scope>
    <source>
        <strain evidence="2">GE-1</strain>
        <plasmid evidence="2">pTB1</plasmid>
    </source>
</reference>
<dbReference type="OrthoDB" id="9800801at2"/>